<dbReference type="InterPro" id="IPR001460">
    <property type="entry name" value="PCN-bd_Tpept"/>
</dbReference>
<evidence type="ECO:0000256" key="10">
    <source>
        <dbReference type="SAM" id="Phobius"/>
    </source>
</evidence>
<keyword evidence="14" id="KW-1185">Reference proteome</keyword>
<dbReference type="STRING" id="136857.CTEST_12765"/>
<evidence type="ECO:0000256" key="2">
    <source>
        <dbReference type="ARBA" id="ARBA00022670"/>
    </source>
</evidence>
<evidence type="ECO:0000256" key="5">
    <source>
        <dbReference type="ARBA" id="ARBA00022801"/>
    </source>
</evidence>
<organism evidence="13 14">
    <name type="scientific">Corynebacterium testudinoris</name>
    <dbReference type="NCBI Taxonomy" id="136857"/>
    <lineage>
        <taxon>Bacteria</taxon>
        <taxon>Bacillati</taxon>
        <taxon>Actinomycetota</taxon>
        <taxon>Actinomycetes</taxon>
        <taxon>Mycobacteriales</taxon>
        <taxon>Corynebacteriaceae</taxon>
        <taxon>Corynebacterium</taxon>
    </lineage>
</organism>
<dbReference type="Proteomes" id="UP000035540">
    <property type="component" value="Chromosome"/>
</dbReference>
<keyword evidence="10" id="KW-1133">Transmembrane helix</keyword>
<protein>
    <submittedName>
        <fullName evidence="13">Membrane carboxypeptidase (Penicillin-binding protein)</fullName>
    </submittedName>
</protein>
<keyword evidence="4" id="KW-0808">Transferase</keyword>
<evidence type="ECO:0000256" key="9">
    <source>
        <dbReference type="SAM" id="MobiDB-lite"/>
    </source>
</evidence>
<dbReference type="GO" id="GO:0006508">
    <property type="term" value="P:proteolysis"/>
    <property type="evidence" value="ECO:0007669"/>
    <property type="project" value="UniProtKB-KW"/>
</dbReference>
<dbReference type="PATRIC" id="fig|136857.5.peg.2518"/>
<evidence type="ECO:0000259" key="12">
    <source>
        <dbReference type="Pfam" id="PF00912"/>
    </source>
</evidence>
<dbReference type="PANTHER" id="PTHR32282:SF34">
    <property type="entry name" value="PENICILLIN-BINDING PROTEIN 1A"/>
    <property type="match status" value="1"/>
</dbReference>
<keyword evidence="2" id="KW-0645">Protease</keyword>
<name>A0A0G3H987_9CORY</name>
<dbReference type="InterPro" id="IPR023346">
    <property type="entry name" value="Lysozyme-like_dom_sf"/>
</dbReference>
<dbReference type="GO" id="GO:0009252">
    <property type="term" value="P:peptidoglycan biosynthetic process"/>
    <property type="evidence" value="ECO:0007669"/>
    <property type="project" value="TreeGrafter"/>
</dbReference>
<feature type="region of interest" description="Disordered" evidence="9">
    <location>
        <begin position="652"/>
        <end position="705"/>
    </location>
</feature>
<keyword evidence="5" id="KW-0378">Hydrolase</keyword>
<dbReference type="GO" id="GO:0030288">
    <property type="term" value="C:outer membrane-bounded periplasmic space"/>
    <property type="evidence" value="ECO:0007669"/>
    <property type="project" value="TreeGrafter"/>
</dbReference>
<sequence length="716" mass="76420">MSEEKKNKPSTAKPARGRGRTILKWVLGAIAAMILIPLGVFFVAYTTYDIPQPEELTSKQVSTINASDGSTELARIVPPEGNRRQVPLSDVPESVQNAVLAAEDREFWTNSGFSVTGFGRAVVGQLTGNDSAGGGSTITQQYVKNTLVGDDHSYIRKARELVYSIKMTNEWSKEDILAAYLNTVYLGRNAYGVEAASHAYFNKPVNELGPEEGALLAATIQLPSQLDPWNNPEGAESRWNYVLDGMVDMGVLPAEQRAGMIFPETRNPAEYSAYTEATGTNGMIKNHVMAELDRLGITEEDVTTRGLRITTTIDMQAQNATLNAVAAQMPGLQEDARTAVASVEPGSGAVRSYYGGDDAAGWDYADAGLQTGSTFKIFGVAAALQQGRPLSSMYSAAPVTIPGGITVNNFDRSTPAPSTVADALKHSYNTTFIRLQQDLANTTQDTADMAHALGVARSIPGVPETLTENGGQPYEGIILGQYQSRAIDMATALATLANRGIWHETHWVERIETGNGDVLYQHENGEGERRVSQIVADNLLSAMQPIAAYSNGSNLAGGRPSAAKTGTAQLGNTGLNKDAWMIGTTPDLATAVWVGTADNTSAIFNEWGGNMYGANTPARIWKMTLDGALEGKEIKYFADPAPINFGIGPPPMPYIPPTSTSAAPTSEDETPSETPEESPEATPPAIRLPELPSLPAPPTDGLEIAPGLVIPGLFRQ</sequence>
<dbReference type="InterPro" id="IPR012338">
    <property type="entry name" value="Beta-lactam/transpept-like"/>
</dbReference>
<comment type="catalytic activity">
    <reaction evidence="8">
        <text>[GlcNAc-(1-&gt;4)-Mur2Ac(oyl-L-Ala-gamma-D-Glu-L-Lys-D-Ala-D-Ala)](n)-di-trans,octa-cis-undecaprenyl diphosphate + beta-D-GlcNAc-(1-&gt;4)-Mur2Ac(oyl-L-Ala-gamma-D-Glu-L-Lys-D-Ala-D-Ala)-di-trans,octa-cis-undecaprenyl diphosphate = [GlcNAc-(1-&gt;4)-Mur2Ac(oyl-L-Ala-gamma-D-Glu-L-Lys-D-Ala-D-Ala)](n+1)-di-trans,octa-cis-undecaprenyl diphosphate + di-trans,octa-cis-undecaprenyl diphosphate + H(+)</text>
        <dbReference type="Rhea" id="RHEA:23708"/>
        <dbReference type="Rhea" id="RHEA-COMP:9602"/>
        <dbReference type="Rhea" id="RHEA-COMP:9603"/>
        <dbReference type="ChEBI" id="CHEBI:15378"/>
        <dbReference type="ChEBI" id="CHEBI:58405"/>
        <dbReference type="ChEBI" id="CHEBI:60033"/>
        <dbReference type="ChEBI" id="CHEBI:78435"/>
        <dbReference type="EC" id="2.4.99.28"/>
    </reaction>
</comment>
<dbReference type="RefSeq" id="WP_047254032.1">
    <property type="nucleotide sequence ID" value="NZ_CP011545.1"/>
</dbReference>
<dbReference type="Pfam" id="PF00905">
    <property type="entry name" value="Transpeptidase"/>
    <property type="match status" value="1"/>
</dbReference>
<comment type="catalytic activity">
    <reaction evidence="7">
        <text>Preferential cleavage: (Ac)2-L-Lys-D-Ala-|-D-Ala. Also transpeptidation of peptidyl-alanyl moieties that are N-acyl substituents of D-alanine.</text>
        <dbReference type="EC" id="3.4.16.4"/>
    </reaction>
</comment>
<evidence type="ECO:0000256" key="1">
    <source>
        <dbReference type="ARBA" id="ARBA00022645"/>
    </source>
</evidence>
<dbReference type="EMBL" id="CP011545">
    <property type="protein sequence ID" value="AKK09956.1"/>
    <property type="molecule type" value="Genomic_DNA"/>
</dbReference>
<feature type="domain" description="Penicillin-binding protein transpeptidase" evidence="11">
    <location>
        <begin position="345"/>
        <end position="596"/>
    </location>
</feature>
<feature type="transmembrane region" description="Helical" evidence="10">
    <location>
        <begin position="21"/>
        <end position="45"/>
    </location>
</feature>
<dbReference type="PANTHER" id="PTHR32282">
    <property type="entry name" value="BINDING PROTEIN TRANSPEPTIDASE, PUTATIVE-RELATED"/>
    <property type="match status" value="1"/>
</dbReference>
<dbReference type="Pfam" id="PF00912">
    <property type="entry name" value="Transgly"/>
    <property type="match status" value="1"/>
</dbReference>
<dbReference type="GO" id="GO:0008955">
    <property type="term" value="F:peptidoglycan glycosyltransferase activity"/>
    <property type="evidence" value="ECO:0007669"/>
    <property type="project" value="UniProtKB-EC"/>
</dbReference>
<dbReference type="SUPFAM" id="SSF53955">
    <property type="entry name" value="Lysozyme-like"/>
    <property type="match status" value="1"/>
</dbReference>
<keyword evidence="10" id="KW-0812">Transmembrane</keyword>
<proteinExistence type="predicted"/>
<dbReference type="KEGG" id="cted:CTEST_12765"/>
<dbReference type="GO" id="GO:0009002">
    <property type="term" value="F:serine-type D-Ala-D-Ala carboxypeptidase activity"/>
    <property type="evidence" value="ECO:0007669"/>
    <property type="project" value="UniProtKB-EC"/>
</dbReference>
<dbReference type="InterPro" id="IPR036950">
    <property type="entry name" value="PBP_transglycosylase"/>
</dbReference>
<reference evidence="13 14" key="1">
    <citation type="journal article" date="2015" name="Genome Announc.">
        <title>Complete Genome Sequence of the Type Strain Corynebacterium testudinoris DSM 44614, Recovered from Necrotic Lesions in the Mouth of a Tortoise.</title>
        <authorList>
            <person name="Ruckert C."/>
            <person name="Kriete M."/>
            <person name="Jaenicke S."/>
            <person name="Winkler A."/>
            <person name="Tauch A."/>
        </authorList>
    </citation>
    <scope>NUCLEOTIDE SEQUENCE [LARGE SCALE GENOMIC DNA]</scope>
    <source>
        <strain evidence="13 14">DSM 44614</strain>
    </source>
</reference>
<keyword evidence="10" id="KW-0472">Membrane</keyword>
<evidence type="ECO:0000256" key="6">
    <source>
        <dbReference type="ARBA" id="ARBA00023268"/>
    </source>
</evidence>
<evidence type="ECO:0000259" key="11">
    <source>
        <dbReference type="Pfam" id="PF00905"/>
    </source>
</evidence>
<dbReference type="GO" id="GO:0008658">
    <property type="term" value="F:penicillin binding"/>
    <property type="evidence" value="ECO:0007669"/>
    <property type="project" value="InterPro"/>
</dbReference>
<dbReference type="InterPro" id="IPR001264">
    <property type="entry name" value="Glyco_trans_51"/>
</dbReference>
<dbReference type="AlphaFoldDB" id="A0A0G3H987"/>
<feature type="domain" description="Glycosyl transferase family 51" evidence="12">
    <location>
        <begin position="79"/>
        <end position="246"/>
    </location>
</feature>
<gene>
    <name evidence="13" type="primary">ponA1</name>
    <name evidence="13" type="ORF">CTEST_12765</name>
</gene>
<keyword evidence="6" id="KW-0511">Multifunctional enzyme</keyword>
<dbReference type="Gene3D" id="1.10.3810.10">
    <property type="entry name" value="Biosynthetic peptidoglycan transglycosylase-like"/>
    <property type="match status" value="1"/>
</dbReference>
<evidence type="ECO:0000256" key="3">
    <source>
        <dbReference type="ARBA" id="ARBA00022676"/>
    </source>
</evidence>
<dbReference type="Gene3D" id="3.40.710.10">
    <property type="entry name" value="DD-peptidase/beta-lactamase superfamily"/>
    <property type="match status" value="1"/>
</dbReference>
<evidence type="ECO:0000256" key="8">
    <source>
        <dbReference type="ARBA" id="ARBA00049902"/>
    </source>
</evidence>
<feature type="compositionally biased region" description="Acidic residues" evidence="9">
    <location>
        <begin position="666"/>
        <end position="679"/>
    </location>
</feature>
<evidence type="ECO:0000256" key="4">
    <source>
        <dbReference type="ARBA" id="ARBA00022679"/>
    </source>
</evidence>
<accession>A0A0G3H987</accession>
<evidence type="ECO:0000256" key="7">
    <source>
        <dbReference type="ARBA" id="ARBA00034000"/>
    </source>
</evidence>
<evidence type="ECO:0000313" key="14">
    <source>
        <dbReference type="Proteomes" id="UP000035540"/>
    </source>
</evidence>
<keyword evidence="3" id="KW-0328">Glycosyltransferase</keyword>
<evidence type="ECO:0000313" key="13">
    <source>
        <dbReference type="EMBL" id="AKK09956.1"/>
    </source>
</evidence>
<dbReference type="SUPFAM" id="SSF56601">
    <property type="entry name" value="beta-lactamase/transpeptidase-like"/>
    <property type="match status" value="1"/>
</dbReference>
<reference evidence="14" key="2">
    <citation type="submission" date="2015-05" db="EMBL/GenBank/DDBJ databases">
        <title>Complete genome sequence of Corynebacterium testudinoris DSM 44614, recovered from necrotic lesions in the mouth of a tortoise.</title>
        <authorList>
            <person name="Ruckert C."/>
            <person name="Albersmeier A."/>
            <person name="Winkler A."/>
            <person name="Tauch A."/>
        </authorList>
    </citation>
    <scope>NUCLEOTIDE SEQUENCE [LARGE SCALE GENOMIC DNA]</scope>
    <source>
        <strain evidence="14">DSM 44614</strain>
    </source>
</reference>
<keyword evidence="1 13" id="KW-0121">Carboxypeptidase</keyword>
<dbReference type="InterPro" id="IPR050396">
    <property type="entry name" value="Glycosyltr_51/Transpeptidase"/>
</dbReference>